<reference evidence="1" key="2">
    <citation type="submission" date="2025-09" db="UniProtKB">
        <authorList>
            <consortium name="Ensembl"/>
        </authorList>
    </citation>
    <scope>IDENTIFICATION</scope>
</reference>
<proteinExistence type="predicted"/>
<keyword evidence="2" id="KW-1185">Reference proteome</keyword>
<protein>
    <submittedName>
        <fullName evidence="1">Uncharacterized protein</fullName>
    </submittedName>
</protein>
<name>A0A8B9P2M3_APTOW</name>
<sequence length="118" mass="12743">PWSASAAGGGARALGAVVPPAGINCFQTPVNAGILTSSHESQMFLMASRMVNPFQKVFNLLCPDPSEESLSMAAIALRNNGCCVSRHENNINLIVHLHQSSWVTRCIVNEHSRSQQWA</sequence>
<evidence type="ECO:0000313" key="1">
    <source>
        <dbReference type="Ensembl" id="ENSAOWP00000000478.1"/>
    </source>
</evidence>
<evidence type="ECO:0000313" key="2">
    <source>
        <dbReference type="Proteomes" id="UP000694424"/>
    </source>
</evidence>
<accession>A0A8B9P2M3</accession>
<dbReference type="Ensembl" id="ENSAOWT00000000564.1">
    <property type="protein sequence ID" value="ENSAOWP00000000478.1"/>
    <property type="gene ID" value="ENSAOWG00000000390.1"/>
</dbReference>
<dbReference type="Proteomes" id="UP000694424">
    <property type="component" value="Unplaced"/>
</dbReference>
<reference evidence="1" key="1">
    <citation type="submission" date="2025-08" db="UniProtKB">
        <authorList>
            <consortium name="Ensembl"/>
        </authorList>
    </citation>
    <scope>IDENTIFICATION</scope>
</reference>
<dbReference type="AlphaFoldDB" id="A0A8B9P2M3"/>
<organism evidence="1 2">
    <name type="scientific">Apteryx owenii</name>
    <name type="common">Little spotted kiwi</name>
    <dbReference type="NCBI Taxonomy" id="8824"/>
    <lineage>
        <taxon>Eukaryota</taxon>
        <taxon>Metazoa</taxon>
        <taxon>Chordata</taxon>
        <taxon>Craniata</taxon>
        <taxon>Vertebrata</taxon>
        <taxon>Euteleostomi</taxon>
        <taxon>Archelosauria</taxon>
        <taxon>Archosauria</taxon>
        <taxon>Dinosauria</taxon>
        <taxon>Saurischia</taxon>
        <taxon>Theropoda</taxon>
        <taxon>Coelurosauria</taxon>
        <taxon>Aves</taxon>
        <taxon>Palaeognathae</taxon>
        <taxon>Apterygiformes</taxon>
        <taxon>Apterygidae</taxon>
        <taxon>Apteryx</taxon>
    </lineage>
</organism>